<dbReference type="Proteomes" id="UP000829447">
    <property type="component" value="Linkage Group LG10"/>
</dbReference>
<dbReference type="EMBL" id="CM040463">
    <property type="protein sequence ID" value="MCI4382955.1"/>
    <property type="molecule type" value="Genomic_DNA"/>
</dbReference>
<gene>
    <name evidence="1" type="ORF">PGIGA_G00020790</name>
</gene>
<reference evidence="1 2" key="1">
    <citation type="journal article" date="2022" name="bioRxiv">
        <title>An ancient truncated duplication of the anti-Mullerian hormone receptor type 2 gene is a potential conserved master sex determinant in the Pangasiidae catfish family.</title>
        <authorList>
            <person name="Wen M."/>
            <person name="Pan Q."/>
            <person name="Jouanno E."/>
            <person name="Montfort J."/>
            <person name="Zahm M."/>
            <person name="Cabau C."/>
            <person name="Klopp C."/>
            <person name="Iampietro C."/>
            <person name="Roques C."/>
            <person name="Bouchez O."/>
            <person name="Castinel A."/>
            <person name="Donnadieu C."/>
            <person name="Parrinello H."/>
            <person name="Poncet C."/>
            <person name="Belmonte E."/>
            <person name="Gautier V."/>
            <person name="Avarre J.-C."/>
            <person name="Dugue R."/>
            <person name="Gustiano R."/>
            <person name="Ha T.T.T."/>
            <person name="Campet M."/>
            <person name="Sriphairoj K."/>
            <person name="Ribolli J."/>
            <person name="de Almeida F.L."/>
            <person name="Desvignes T."/>
            <person name="Postlethwait J.H."/>
            <person name="Bucao C.F."/>
            <person name="Robinson-Rechavi M."/>
            <person name="Bobe J."/>
            <person name="Herpin A."/>
            <person name="Guiguen Y."/>
        </authorList>
    </citation>
    <scope>NUCLEOTIDE SEQUENCE [LARGE SCALE GENOMIC DNA]</scope>
    <source>
        <strain evidence="1">YG-Dec2019</strain>
    </source>
</reference>
<evidence type="ECO:0000313" key="2">
    <source>
        <dbReference type="Proteomes" id="UP000829447"/>
    </source>
</evidence>
<sequence length="2013" mass="222319">MPRLFFQNSERVSTNLATLGGSFTPAQIPLDCESSITELTGQTERRAQCIADEVEKVVIMWKKAVAFLLQLSYISHHVSALQRGELFPYGPLSGDLTLQEGDDETSKVIALSKPMHFYDTSFSKLYVATNGIISPHDLPMEKQYVDDGFPTEFPVIAPFLADIDTSNGKGAIYYRQTESPSVLNRIAAEVQKGFPDTQFTPTHAIIATWENVAAYKEITRTESSRQVNTFQAVVAYDEENTYALFLYPEDGLQFFGTRPKEMFNVEIELPARVGFTRGEIPYFIFTRTEGPYFSLTSNEQSVKNLYQTGNTGVPGVWLFHIGNAYTFRNVIPAAASGHLPTAVPRKQAVVFQTTPEYPAGEYETDDESFDEEQEYNIDPDFQTPDVTEFPQPDHDASLLSGLNQEADSNLSPLDPYKGDITLSPDPQTDHIVPTNVPPEEIVESVHPVPEHTLLEAYPIRPEGQVVNVEEDLDFDSGVIHYSTENKETCDRFQQTCSQNAYCADYSSGYCCHCHAGFYGNGRHCLPDGAPQRVNGKVNGMVSVGSTPVGLDSIDLHAYIVVGDGRAYTAISEVPEPLGWALMPVTPIGGLFGWLFALKLPNSHNGFNITGAEFTRHADVTFYPGNQRLIIVQTARGLDSQNYLTVETHLEGSVPFVPPGASIQMEPFSETYQYYPSLITSNSVREFTIMSAQSGAEKFTYQLRQNITYRDCRHTPHAGAETLQLNVERIFAMYVREERVLRYAITNKIGRVGDYIPDPVQLNPCYLGSHDCDTTAQCVPGEGQHFTCVCATGYTGDGRNCYDVDECAEGLSSCGSHAQCVNLPGSHSCQCQSGFEYAHDSRTCIDVDECRRHPCHPHASCTNTLGSFHCRCQPGFHGDGFQCHRQHIEEQRPKTPCEHHRDSAQSGVDGLPVLGAFVPQCDEEGRYRSQQCHGSTGYCWCVDSRGQERVGTRTPPGTPPADCDAPERPKTECEQHRDRVQDGAVLGAFIPECDEEGRYRSQQCHGSTGHCWCVDSRGQERAGTRTAPGTPPTNCDAPERPKTQCEQHRHSAQGGADGVPLVGAFIPQCDEEGRYRPQQCHGSTGHCWCVDSRGQERAGTRTPPGTPPTNCDAPERPKTRCEQHRDSIQRRADGLPIVGAFIPQCDEEGRYRPQQCHGSTGHCWCVDSSGQERAGTRTPPGTPPTNCDAPERPKTRCEQHRDSIQKTVDGLPIVGAFIPQCDEEGRYRPQQCHGSTGYCWCVDSSGQERAGTHTPPGTPPTNCDAPERPKTRCEQHRDSIQKTADGLPIVGAFIPECDEEGRYRPQQCHGSTGHCWCVDSSGQERVGTRTPPGTPPTNCDAPVHPERLKTQCEQHRDTVQAGVDGVPLVGAFVPECDEEGRYRPRQCHGATGHCWCVDSKGQERAGTRTPPGTPPTNCDAPERPKTQCEQHRDSIQKRADGLPVVGAFIPQCDEEGRYRPQQCHGSTGHCWCVDSRGQERAGTRTPPGTPLANCDAPERPKTQCEQHRDSMHGRGDGLPVLGAFIPQCDEEGRYKSLQCHGSTGHCRCVDSRGQERAGTRTPPGTPPTNCDAPERPKTPCEQHRDRAQSRVDASPVLGAFIPQCDEEGQYRSLQCHGSTGHCWCVDSSGQERAGTRTPPGTPPRNCDIPVVAVPTQRPQTVCERWRASLMEHYGGHPGPEHFLPQCDTSGEFTPVQCYGDTSYCWCVDKDGREVPGTRSHDKVKPACIPTVPPPTMHPLPRPDVTPPPSGTTLLYAQGQQIGALPLNGTRMDKERSSVLLALHGSIVVGIDYDCRERKVYWTDLAGRTISRAALEPGSEPEILINTGLMSPEGLAVDVARRRMFWVDSTPDKIETAKLDGSDRRVLFNTDLVNPRAIIVDSLSGTLYWTDWNREAPKIESSTVEGQNRRVLVRDGIGLPNALTIDPTTRRICWADAGTKRLECIAPDGTGRHVIHSNLNYPFSMVFYANHFYYTDWRRDGVIGVSRDSSHFTDEYLPDQRSHLYGITVASSSCL</sequence>
<organism evidence="1 2">
    <name type="scientific">Pangasianodon gigas</name>
    <name type="common">Mekong giant catfish</name>
    <name type="synonym">Pangasius gigas</name>
    <dbReference type="NCBI Taxonomy" id="30993"/>
    <lineage>
        <taxon>Eukaryota</taxon>
        <taxon>Metazoa</taxon>
        <taxon>Chordata</taxon>
        <taxon>Craniata</taxon>
        <taxon>Vertebrata</taxon>
        <taxon>Euteleostomi</taxon>
        <taxon>Actinopterygii</taxon>
        <taxon>Neopterygii</taxon>
        <taxon>Teleostei</taxon>
        <taxon>Ostariophysi</taxon>
        <taxon>Siluriformes</taxon>
        <taxon>Pangasiidae</taxon>
        <taxon>Pangasianodon</taxon>
    </lineage>
</organism>
<comment type="caution">
    <text evidence="1">The sequence shown here is derived from an EMBL/GenBank/DDBJ whole genome shotgun (WGS) entry which is preliminary data.</text>
</comment>
<evidence type="ECO:0000313" key="1">
    <source>
        <dbReference type="EMBL" id="MCI4382955.1"/>
    </source>
</evidence>
<proteinExistence type="predicted"/>
<protein>
    <submittedName>
        <fullName evidence="1">Uncharacterized protein</fullName>
    </submittedName>
</protein>
<keyword evidence="2" id="KW-1185">Reference proteome</keyword>
<accession>A0ACC5WVP9</accession>
<name>A0ACC5WVP9_PANGG</name>